<comment type="caution">
    <text evidence="2">The sequence shown here is derived from an EMBL/GenBank/DDBJ whole genome shotgun (WGS) entry which is preliminary data.</text>
</comment>
<dbReference type="Proteomes" id="UP001488838">
    <property type="component" value="Unassembled WGS sequence"/>
</dbReference>
<feature type="region of interest" description="Disordered" evidence="1">
    <location>
        <begin position="1"/>
        <end position="57"/>
    </location>
</feature>
<reference evidence="2 3" key="1">
    <citation type="journal article" date="2023" name="bioRxiv">
        <title>Conserved and derived expression patterns and positive selection on dental genes reveal complex evolutionary context of ever-growing rodent molars.</title>
        <authorList>
            <person name="Calamari Z.T."/>
            <person name="Song A."/>
            <person name="Cohen E."/>
            <person name="Akter M."/>
            <person name="Roy R.D."/>
            <person name="Hallikas O."/>
            <person name="Christensen M.M."/>
            <person name="Li P."/>
            <person name="Marangoni P."/>
            <person name="Jernvall J."/>
            <person name="Klein O.D."/>
        </authorList>
    </citation>
    <scope>NUCLEOTIDE SEQUENCE [LARGE SCALE GENOMIC DNA]</scope>
    <source>
        <strain evidence="2">V071</strain>
    </source>
</reference>
<gene>
    <name evidence="2" type="ORF">U0070_020842</name>
</gene>
<sequence length="261" mass="28625">MAEQSLVYSIKLKPRKESSKEREEKALMVEGIDDEDDDGDDDGDMKMEKEDANHKSQNHKLEIGIHVVKTQKAPQTTRYEARTSELSSVQLQDGVLDGSKDEADVLGVCGAGQVAFPTPSFSGLLSLTFSPTRHGCAVNSLCLELQMTTAGLRGHLEDEVLILQFSVTSQVLILQFSVTSQVLILQFSVTSQVLILQFSVTSQVPYPPVLCDVTGLILQFSVTSQVLILQFSVTSQVLILQFSVTSQVLILQFSVTSQENN</sequence>
<evidence type="ECO:0000313" key="2">
    <source>
        <dbReference type="EMBL" id="KAK7816327.1"/>
    </source>
</evidence>
<protein>
    <submittedName>
        <fullName evidence="2">Uncharacterized protein</fullName>
    </submittedName>
</protein>
<feature type="compositionally biased region" description="Basic and acidic residues" evidence="1">
    <location>
        <begin position="15"/>
        <end position="27"/>
    </location>
</feature>
<name>A0AAW0IPG0_MYOGA</name>
<proteinExistence type="predicted"/>
<organism evidence="2 3">
    <name type="scientific">Myodes glareolus</name>
    <name type="common">Bank vole</name>
    <name type="synonym">Clethrionomys glareolus</name>
    <dbReference type="NCBI Taxonomy" id="447135"/>
    <lineage>
        <taxon>Eukaryota</taxon>
        <taxon>Metazoa</taxon>
        <taxon>Chordata</taxon>
        <taxon>Craniata</taxon>
        <taxon>Vertebrata</taxon>
        <taxon>Euteleostomi</taxon>
        <taxon>Mammalia</taxon>
        <taxon>Eutheria</taxon>
        <taxon>Euarchontoglires</taxon>
        <taxon>Glires</taxon>
        <taxon>Rodentia</taxon>
        <taxon>Myomorpha</taxon>
        <taxon>Muroidea</taxon>
        <taxon>Cricetidae</taxon>
        <taxon>Arvicolinae</taxon>
        <taxon>Myodes</taxon>
    </lineage>
</organism>
<dbReference type="EMBL" id="JBBHLL010000103">
    <property type="protein sequence ID" value="KAK7816327.1"/>
    <property type="molecule type" value="Genomic_DNA"/>
</dbReference>
<feature type="compositionally biased region" description="Basic and acidic residues" evidence="1">
    <location>
        <begin position="44"/>
        <end position="57"/>
    </location>
</feature>
<feature type="compositionally biased region" description="Acidic residues" evidence="1">
    <location>
        <begin position="31"/>
        <end position="43"/>
    </location>
</feature>
<evidence type="ECO:0000313" key="3">
    <source>
        <dbReference type="Proteomes" id="UP001488838"/>
    </source>
</evidence>
<accession>A0AAW0IPG0</accession>
<dbReference type="AlphaFoldDB" id="A0AAW0IPG0"/>
<keyword evidence="3" id="KW-1185">Reference proteome</keyword>
<evidence type="ECO:0000256" key="1">
    <source>
        <dbReference type="SAM" id="MobiDB-lite"/>
    </source>
</evidence>